<proteinExistence type="predicted"/>
<comment type="caution">
    <text evidence="2">The sequence shown here is derived from an EMBL/GenBank/DDBJ whole genome shotgun (WGS) entry which is preliminary data.</text>
</comment>
<evidence type="ECO:0000256" key="1">
    <source>
        <dbReference type="SAM" id="MobiDB-lite"/>
    </source>
</evidence>
<feature type="compositionally biased region" description="Pro residues" evidence="1">
    <location>
        <begin position="200"/>
        <end position="214"/>
    </location>
</feature>
<feature type="region of interest" description="Disordered" evidence="1">
    <location>
        <begin position="195"/>
        <end position="302"/>
    </location>
</feature>
<dbReference type="EMBL" id="WOFH01000010">
    <property type="protein sequence ID" value="MUN40215.1"/>
    <property type="molecule type" value="Genomic_DNA"/>
</dbReference>
<dbReference type="AlphaFoldDB" id="A0A7K1L7S4"/>
<reference evidence="2 3" key="1">
    <citation type="submission" date="2019-11" db="EMBL/GenBank/DDBJ databases">
        <authorList>
            <person name="Cao P."/>
        </authorList>
    </citation>
    <scope>NUCLEOTIDE SEQUENCE [LARGE SCALE GENOMIC DNA]</scope>
    <source>
        <strain evidence="2 3">NEAU-AAG5</strain>
    </source>
</reference>
<gene>
    <name evidence="2" type="ORF">GNZ18_26980</name>
</gene>
<evidence type="ECO:0000313" key="2">
    <source>
        <dbReference type="EMBL" id="MUN40215.1"/>
    </source>
</evidence>
<organism evidence="2 3">
    <name type="scientific">Actinomadura litoris</name>
    <dbReference type="NCBI Taxonomy" id="2678616"/>
    <lineage>
        <taxon>Bacteria</taxon>
        <taxon>Bacillati</taxon>
        <taxon>Actinomycetota</taxon>
        <taxon>Actinomycetes</taxon>
        <taxon>Streptosporangiales</taxon>
        <taxon>Thermomonosporaceae</taxon>
        <taxon>Actinomadura</taxon>
    </lineage>
</organism>
<feature type="compositionally biased region" description="Low complexity" evidence="1">
    <location>
        <begin position="215"/>
        <end position="236"/>
    </location>
</feature>
<feature type="compositionally biased region" description="Pro residues" evidence="1">
    <location>
        <begin position="269"/>
        <end position="284"/>
    </location>
</feature>
<sequence length="302" mass="32705">MGQSLWFGLAPTVRWLTTSCSTGPVRAPPEDLEGHEIVDDFFRDPARIAAELDRRHGAVLATATVHRILVRCGLNRLRDIDPPTGEALREVVRYEHDRPGELIHADVKKFGRIPAGGWRVHGVGSREALASKRVGPGTGRVGCTYLHSAVDDHSRLAYTETLDDERGTTAAAFWRSAVAFFAKYDVTAIERVSPTTAPAIDPPSVPTRSQPPTPATSGPGPTHRAPTARANATTAHSPANGLTSPLRLRGRTMRGARRLPHPNQTQPPSNHPKPPPQPPPPPHRTPPRAAQTRPAADEPHHS</sequence>
<evidence type="ECO:0000313" key="3">
    <source>
        <dbReference type="Proteomes" id="UP000432015"/>
    </source>
</evidence>
<feature type="compositionally biased region" description="Basic residues" evidence="1">
    <location>
        <begin position="248"/>
        <end position="260"/>
    </location>
</feature>
<keyword evidence="3" id="KW-1185">Reference proteome</keyword>
<dbReference type="Proteomes" id="UP000432015">
    <property type="component" value="Unassembled WGS sequence"/>
</dbReference>
<protein>
    <submittedName>
        <fullName evidence="2">DDE-type integrase/transposase/recombinase</fullName>
    </submittedName>
</protein>
<name>A0A7K1L7S4_9ACTN</name>
<accession>A0A7K1L7S4</accession>